<comment type="caution">
    <text evidence="5">The sequence shown here is derived from an EMBL/GenBank/DDBJ whole genome shotgun (WGS) entry which is preliminary data.</text>
</comment>
<dbReference type="SUPFAM" id="SSF57829">
    <property type="entry name" value="Zn-binding ribosomal proteins"/>
    <property type="match status" value="1"/>
</dbReference>
<feature type="region of interest" description="Disordered" evidence="4">
    <location>
        <begin position="232"/>
        <end position="264"/>
    </location>
</feature>
<evidence type="ECO:0000313" key="5">
    <source>
        <dbReference type="EMBL" id="KAK4092410.1"/>
    </source>
</evidence>
<organism evidence="5 6">
    <name type="scientific">Purpureocillium lilacinum</name>
    <name type="common">Paecilomyces lilacinus</name>
    <dbReference type="NCBI Taxonomy" id="33203"/>
    <lineage>
        <taxon>Eukaryota</taxon>
        <taxon>Fungi</taxon>
        <taxon>Dikarya</taxon>
        <taxon>Ascomycota</taxon>
        <taxon>Pezizomycotina</taxon>
        <taxon>Sordariomycetes</taxon>
        <taxon>Hypocreomycetidae</taxon>
        <taxon>Hypocreales</taxon>
        <taxon>Ophiocordycipitaceae</taxon>
        <taxon>Purpureocillium</taxon>
    </lineage>
</organism>
<evidence type="ECO:0000313" key="6">
    <source>
        <dbReference type="Proteomes" id="UP001287286"/>
    </source>
</evidence>
<dbReference type="InterPro" id="IPR011332">
    <property type="entry name" value="Ribosomal_zn-bd"/>
</dbReference>
<dbReference type="HAMAP" id="MF_00327">
    <property type="entry name" value="Ribosomal_eL43"/>
    <property type="match status" value="1"/>
</dbReference>
<keyword evidence="3" id="KW-0687">Ribonucleoprotein</keyword>
<feature type="region of interest" description="Disordered" evidence="4">
    <location>
        <begin position="533"/>
        <end position="560"/>
    </location>
</feature>
<comment type="similarity">
    <text evidence="1">Belongs to the eukaryotic ribosomal protein eL43 family.</text>
</comment>
<feature type="compositionally biased region" description="Polar residues" evidence="4">
    <location>
        <begin position="534"/>
        <end position="543"/>
    </location>
</feature>
<dbReference type="EMBL" id="JAWRVI010000008">
    <property type="protein sequence ID" value="KAK4092410.1"/>
    <property type="molecule type" value="Genomic_DNA"/>
</dbReference>
<dbReference type="InterPro" id="IPR050522">
    <property type="entry name" value="Ribosomal_protein_eL43"/>
</dbReference>
<feature type="region of interest" description="Disordered" evidence="4">
    <location>
        <begin position="772"/>
        <end position="802"/>
    </location>
</feature>
<feature type="region of interest" description="Disordered" evidence="4">
    <location>
        <begin position="286"/>
        <end position="329"/>
    </location>
</feature>
<dbReference type="Gene3D" id="2.20.25.30">
    <property type="match status" value="1"/>
</dbReference>
<feature type="compositionally biased region" description="Low complexity" evidence="4">
    <location>
        <begin position="374"/>
        <end position="385"/>
    </location>
</feature>
<dbReference type="PANTHER" id="PTHR48129">
    <property type="entry name" value="60S RIBOSOMAL PROTEIN L37A"/>
    <property type="match status" value="1"/>
</dbReference>
<protein>
    <recommendedName>
        <fullName evidence="7">60S ribosomal protein L43</fullName>
    </recommendedName>
</protein>
<feature type="compositionally biased region" description="Pro residues" evidence="4">
    <location>
        <begin position="668"/>
        <end position="681"/>
    </location>
</feature>
<evidence type="ECO:0008006" key="7">
    <source>
        <dbReference type="Google" id="ProtNLM"/>
    </source>
</evidence>
<feature type="compositionally biased region" description="Basic and acidic residues" evidence="4">
    <location>
        <begin position="788"/>
        <end position="802"/>
    </location>
</feature>
<keyword evidence="2" id="KW-0689">Ribosomal protein</keyword>
<dbReference type="PANTHER" id="PTHR48129:SF1">
    <property type="entry name" value="LARGE RIBOSOMAL SUBUNIT PROTEIN EL43"/>
    <property type="match status" value="1"/>
</dbReference>
<feature type="region of interest" description="Disordered" evidence="4">
    <location>
        <begin position="668"/>
        <end position="749"/>
    </location>
</feature>
<sequence>MTKRTKKVGVTGKYGTRYGASLRKQVKKMEVTQHAKYTCTFCGKTTVRRHSTGIWNCKSCKRTIAGGAYIVATPAAAAMRSTLRRLREIAERDQSISNGTPKKGCMVSGYVSDSTSSPAARRREDVELQAGFGQLLPSVTGIAPGKGRERGMPTTAFVVVVDQHRIPGSTECGTCPCIRFRNAPMAGIRVSARVSVCACVSCGRGNAAVQDTLSENQAMTVRYSLGAPACTPSSRRAVTAGKYRRQGTAPHDTTTRGSPEEARRPLLNRKVLGCLLASLYCSVPSAPSPPFAPRHRPAMRRADHFPPTTGNALSADDSVTTHHHRDPHDAQDAQVELLSLVPIRSQAKRNSQASKGGDAAEGKLRSTRLGGRWADGPAAAAVTGASEKGHGDETNGSGLSGVAGISSHPTRHLGPFASRIRCLGCVVQERQIQAHERPCLWPLVLFMQYSIHALLGGGAGGGYGWSALRGLTGDARACLGGSGERERLAGLSAACGACEVACVRACVRVRRCVGAAADLVRVTPCQYYDGDSRLSGNQQSTTGGKRDASGISVGGGNRRLSGGEEGTYIIVPVPGDQIGERTNETTAFLPAPSRSSFLNHTQQHPLSQPSWFLPLPQFVTCTPTRQADQVPLRNTPRRPGAYTLNLFVFFPSIRQPVCRHELTFIPPLDPSPLCPPPPPPPLRRRQPTPTFSSSRAQDRTPPRAPPPPPPRHSSEPTSASVIEPPACLQPPSLECSPAQPSAVHPGTGNLGPARQLLIVRPHRQARCFLNLASGTSTPGQGPLWSPHLLDEPSHSELRNTTK</sequence>
<evidence type="ECO:0000256" key="4">
    <source>
        <dbReference type="SAM" id="MobiDB-lite"/>
    </source>
</evidence>
<dbReference type="InterPro" id="IPR011331">
    <property type="entry name" value="Ribosomal_eL37/eL43"/>
</dbReference>
<evidence type="ECO:0000256" key="1">
    <source>
        <dbReference type="ARBA" id="ARBA00008672"/>
    </source>
</evidence>
<dbReference type="Pfam" id="PF01780">
    <property type="entry name" value="Ribosomal_L37ae"/>
    <property type="match status" value="1"/>
</dbReference>
<name>A0ABR0C887_PURLI</name>
<evidence type="ECO:0000256" key="3">
    <source>
        <dbReference type="ARBA" id="ARBA00023274"/>
    </source>
</evidence>
<dbReference type="NCBIfam" id="TIGR00280">
    <property type="entry name" value="eL43_euk_arch"/>
    <property type="match status" value="1"/>
</dbReference>
<dbReference type="Proteomes" id="UP001287286">
    <property type="component" value="Unassembled WGS sequence"/>
</dbReference>
<evidence type="ECO:0000256" key="2">
    <source>
        <dbReference type="ARBA" id="ARBA00022980"/>
    </source>
</evidence>
<feature type="region of interest" description="Disordered" evidence="4">
    <location>
        <begin position="345"/>
        <end position="398"/>
    </location>
</feature>
<keyword evidence="6" id="KW-1185">Reference proteome</keyword>
<gene>
    <name evidence="5" type="ORF">Purlil1_3031</name>
</gene>
<accession>A0ABR0C887</accession>
<feature type="compositionally biased region" description="Pro residues" evidence="4">
    <location>
        <begin position="702"/>
        <end position="711"/>
    </location>
</feature>
<dbReference type="NCBIfam" id="NF003058">
    <property type="entry name" value="PRK03976.1"/>
    <property type="match status" value="1"/>
</dbReference>
<proteinExistence type="inferred from homology"/>
<dbReference type="InterPro" id="IPR002674">
    <property type="entry name" value="Ribosomal_eL43"/>
</dbReference>
<reference evidence="5 6" key="1">
    <citation type="journal article" date="2024" name="Microbiol. Resour. Announc.">
        <title>Genome annotations for the ascomycete fungi Trichoderma harzianum, Trichoderma aggressivum, and Purpureocillium lilacinum.</title>
        <authorList>
            <person name="Beijen E.P.W."/>
            <person name="Ohm R.A."/>
        </authorList>
    </citation>
    <scope>NUCLEOTIDE SEQUENCE [LARGE SCALE GENOMIC DNA]</scope>
    <source>
        <strain evidence="5 6">CBS 150709</strain>
    </source>
</reference>